<name>A0A7C5PPW8_9BACT</name>
<dbReference type="GO" id="GO:0003677">
    <property type="term" value="F:DNA binding"/>
    <property type="evidence" value="ECO:0007669"/>
    <property type="project" value="UniProtKB-KW"/>
</dbReference>
<dbReference type="EMBL" id="DRUY01000073">
    <property type="protein sequence ID" value="HHI65334.1"/>
    <property type="molecule type" value="Genomic_DNA"/>
</dbReference>
<dbReference type="NCBIfam" id="TIGR01439">
    <property type="entry name" value="lp_hng_hel_AbrB"/>
    <property type="match status" value="1"/>
</dbReference>
<comment type="caution">
    <text evidence="2">The sequence shown here is derived from an EMBL/GenBank/DDBJ whole genome shotgun (WGS) entry which is preliminary data.</text>
</comment>
<organism evidence="2">
    <name type="scientific">Thermodesulfobium narugense</name>
    <dbReference type="NCBI Taxonomy" id="184064"/>
    <lineage>
        <taxon>Bacteria</taxon>
        <taxon>Pseudomonadati</taxon>
        <taxon>Thermodesulfobiota</taxon>
        <taxon>Thermodesulfobiia</taxon>
        <taxon>Thermodesulfobiales</taxon>
        <taxon>Thermodesulfobiaceae</taxon>
        <taxon>Thermodesulfobium</taxon>
    </lineage>
</organism>
<dbReference type="Gene3D" id="2.10.260.10">
    <property type="match status" value="1"/>
</dbReference>
<dbReference type="InterPro" id="IPR037914">
    <property type="entry name" value="SpoVT-AbrB_sf"/>
</dbReference>
<keyword evidence="2" id="KW-0238">DNA-binding</keyword>
<accession>A0A7C5PPW8</accession>
<dbReference type="AlphaFoldDB" id="A0A7C5PPW8"/>
<evidence type="ECO:0000259" key="1">
    <source>
        <dbReference type="Pfam" id="PF04014"/>
    </source>
</evidence>
<sequence length="51" mass="6004">MQKQVSRKVKNKEYSKYVIVLPSEIVAKLGWKEGENLEAFVRNKKLVIKQK</sequence>
<gene>
    <name evidence="2" type="ORF">ENL70_02135</name>
</gene>
<feature type="domain" description="SpoVT-AbrB" evidence="1">
    <location>
        <begin position="15"/>
        <end position="49"/>
    </location>
</feature>
<dbReference type="InterPro" id="IPR007159">
    <property type="entry name" value="SpoVT-AbrB_dom"/>
</dbReference>
<dbReference type="Pfam" id="PF04014">
    <property type="entry name" value="MazE_antitoxin"/>
    <property type="match status" value="1"/>
</dbReference>
<evidence type="ECO:0000313" key="2">
    <source>
        <dbReference type="EMBL" id="HHI65334.1"/>
    </source>
</evidence>
<protein>
    <submittedName>
        <fullName evidence="2">AbrB/MazE/SpoVT family DNA-binding domain-containing protein</fullName>
    </submittedName>
</protein>
<dbReference type="SUPFAM" id="SSF89447">
    <property type="entry name" value="AbrB/MazE/MraZ-like"/>
    <property type="match status" value="1"/>
</dbReference>
<proteinExistence type="predicted"/>
<reference evidence="2" key="1">
    <citation type="journal article" date="2020" name="mSystems">
        <title>Genome- and Community-Level Interaction Insights into Carbon Utilization and Element Cycling Functions of Hydrothermarchaeota in Hydrothermal Sediment.</title>
        <authorList>
            <person name="Zhou Z."/>
            <person name="Liu Y."/>
            <person name="Xu W."/>
            <person name="Pan J."/>
            <person name="Luo Z.H."/>
            <person name="Li M."/>
        </authorList>
    </citation>
    <scope>NUCLEOTIDE SEQUENCE [LARGE SCALE GENOMIC DNA]</scope>
    <source>
        <strain evidence="2">SpSt-1019</strain>
    </source>
</reference>